<dbReference type="AlphaFoldDB" id="A0A0A9AS18"/>
<reference evidence="1" key="1">
    <citation type="submission" date="2014-09" db="EMBL/GenBank/DDBJ databases">
        <authorList>
            <person name="Magalhaes I.L.F."/>
            <person name="Oliveira U."/>
            <person name="Santos F.R."/>
            <person name="Vidigal T.H.D.A."/>
            <person name="Brescovit A.D."/>
            <person name="Santos A.J."/>
        </authorList>
    </citation>
    <scope>NUCLEOTIDE SEQUENCE</scope>
    <source>
        <tissue evidence="1">Shoot tissue taken approximately 20 cm above the soil surface</tissue>
    </source>
</reference>
<name>A0A0A9AS18_ARUDO</name>
<sequence length="27" mass="3266">MGRDHPFETLSKNRVRDPHICRLQVPY</sequence>
<reference evidence="1" key="2">
    <citation type="journal article" date="2015" name="Data Brief">
        <title>Shoot transcriptome of the giant reed, Arundo donax.</title>
        <authorList>
            <person name="Barrero R.A."/>
            <person name="Guerrero F.D."/>
            <person name="Moolhuijzen P."/>
            <person name="Goolsby J.A."/>
            <person name="Tidwell J."/>
            <person name="Bellgard S.E."/>
            <person name="Bellgard M.I."/>
        </authorList>
    </citation>
    <scope>NUCLEOTIDE SEQUENCE</scope>
    <source>
        <tissue evidence="1">Shoot tissue taken approximately 20 cm above the soil surface</tissue>
    </source>
</reference>
<organism evidence="1">
    <name type="scientific">Arundo donax</name>
    <name type="common">Giant reed</name>
    <name type="synonym">Donax arundinaceus</name>
    <dbReference type="NCBI Taxonomy" id="35708"/>
    <lineage>
        <taxon>Eukaryota</taxon>
        <taxon>Viridiplantae</taxon>
        <taxon>Streptophyta</taxon>
        <taxon>Embryophyta</taxon>
        <taxon>Tracheophyta</taxon>
        <taxon>Spermatophyta</taxon>
        <taxon>Magnoliopsida</taxon>
        <taxon>Liliopsida</taxon>
        <taxon>Poales</taxon>
        <taxon>Poaceae</taxon>
        <taxon>PACMAD clade</taxon>
        <taxon>Arundinoideae</taxon>
        <taxon>Arundineae</taxon>
        <taxon>Arundo</taxon>
    </lineage>
</organism>
<dbReference type="EMBL" id="GBRH01246200">
    <property type="protein sequence ID" value="JAD51695.1"/>
    <property type="molecule type" value="Transcribed_RNA"/>
</dbReference>
<evidence type="ECO:0000313" key="1">
    <source>
        <dbReference type="EMBL" id="JAD51695.1"/>
    </source>
</evidence>
<proteinExistence type="predicted"/>
<accession>A0A0A9AS18</accession>
<protein>
    <submittedName>
        <fullName evidence="1">Uncharacterized protein</fullName>
    </submittedName>
</protein>